<name>A0A0E9RSQ2_ANGAN</name>
<accession>A0A0E9RSQ2</accession>
<evidence type="ECO:0000313" key="1">
    <source>
        <dbReference type="EMBL" id="JAH31460.1"/>
    </source>
</evidence>
<dbReference type="AlphaFoldDB" id="A0A0E9RSQ2"/>
<organism evidence="1">
    <name type="scientific">Anguilla anguilla</name>
    <name type="common">European freshwater eel</name>
    <name type="synonym">Muraena anguilla</name>
    <dbReference type="NCBI Taxonomy" id="7936"/>
    <lineage>
        <taxon>Eukaryota</taxon>
        <taxon>Metazoa</taxon>
        <taxon>Chordata</taxon>
        <taxon>Craniata</taxon>
        <taxon>Vertebrata</taxon>
        <taxon>Euteleostomi</taxon>
        <taxon>Actinopterygii</taxon>
        <taxon>Neopterygii</taxon>
        <taxon>Teleostei</taxon>
        <taxon>Anguilliformes</taxon>
        <taxon>Anguillidae</taxon>
        <taxon>Anguilla</taxon>
    </lineage>
</organism>
<sequence length="20" mass="2456">MRILFLHSVHIYMYVISTMT</sequence>
<protein>
    <submittedName>
        <fullName evidence="1">Uncharacterized protein</fullName>
    </submittedName>
</protein>
<reference evidence="1" key="1">
    <citation type="submission" date="2014-11" db="EMBL/GenBank/DDBJ databases">
        <authorList>
            <person name="Amaro Gonzalez C."/>
        </authorList>
    </citation>
    <scope>NUCLEOTIDE SEQUENCE</scope>
</reference>
<dbReference type="EMBL" id="GBXM01077117">
    <property type="protein sequence ID" value="JAH31460.1"/>
    <property type="molecule type" value="Transcribed_RNA"/>
</dbReference>
<reference evidence="1" key="2">
    <citation type="journal article" date="2015" name="Fish Shellfish Immunol.">
        <title>Early steps in the European eel (Anguilla anguilla)-Vibrio vulnificus interaction in the gills: Role of the RtxA13 toxin.</title>
        <authorList>
            <person name="Callol A."/>
            <person name="Pajuelo D."/>
            <person name="Ebbesson L."/>
            <person name="Teles M."/>
            <person name="MacKenzie S."/>
            <person name="Amaro C."/>
        </authorList>
    </citation>
    <scope>NUCLEOTIDE SEQUENCE</scope>
</reference>
<proteinExistence type="predicted"/>